<feature type="transmembrane region" description="Helical" evidence="9">
    <location>
        <begin position="160"/>
        <end position="177"/>
    </location>
</feature>
<feature type="transmembrane region" description="Helical" evidence="9">
    <location>
        <begin position="183"/>
        <end position="200"/>
    </location>
</feature>
<evidence type="ECO:0000256" key="1">
    <source>
        <dbReference type="ARBA" id="ARBA00004651"/>
    </source>
</evidence>
<dbReference type="InterPro" id="IPR017871">
    <property type="entry name" value="ABC_transporter-like_CS"/>
</dbReference>
<evidence type="ECO:0000256" key="7">
    <source>
        <dbReference type="ARBA" id="ARBA00022989"/>
    </source>
</evidence>
<dbReference type="InterPro" id="IPR003439">
    <property type="entry name" value="ABC_transporter-like_ATP-bd"/>
</dbReference>
<dbReference type="InterPro" id="IPR036640">
    <property type="entry name" value="ABC1_TM_sf"/>
</dbReference>
<keyword evidence="2" id="KW-0813">Transport</keyword>
<name>A0A9D9GWH8_9FIRM</name>
<proteinExistence type="predicted"/>
<feature type="transmembrane region" description="Helical" evidence="9">
    <location>
        <begin position="81"/>
        <end position="102"/>
    </location>
</feature>
<dbReference type="GO" id="GO:0015421">
    <property type="term" value="F:ABC-type oligopeptide transporter activity"/>
    <property type="evidence" value="ECO:0007669"/>
    <property type="project" value="TreeGrafter"/>
</dbReference>
<dbReference type="PROSITE" id="PS00211">
    <property type="entry name" value="ABC_TRANSPORTER_1"/>
    <property type="match status" value="1"/>
</dbReference>
<evidence type="ECO:0000256" key="9">
    <source>
        <dbReference type="SAM" id="Phobius"/>
    </source>
</evidence>
<dbReference type="Gene3D" id="1.20.1560.10">
    <property type="entry name" value="ABC transporter type 1, transmembrane domain"/>
    <property type="match status" value="1"/>
</dbReference>
<feature type="transmembrane region" description="Helical" evidence="9">
    <location>
        <begin position="264"/>
        <end position="287"/>
    </location>
</feature>
<dbReference type="FunFam" id="3.40.50.300:FF:000221">
    <property type="entry name" value="Multidrug ABC transporter ATP-binding protein"/>
    <property type="match status" value="1"/>
</dbReference>
<keyword evidence="6 12" id="KW-0067">ATP-binding</keyword>
<dbReference type="SMART" id="SM00382">
    <property type="entry name" value="AAA"/>
    <property type="match status" value="1"/>
</dbReference>
<dbReference type="InterPro" id="IPR027417">
    <property type="entry name" value="P-loop_NTPase"/>
</dbReference>
<feature type="domain" description="ABC transporter" evidence="10">
    <location>
        <begin position="355"/>
        <end position="591"/>
    </location>
</feature>
<dbReference type="InterPro" id="IPR011527">
    <property type="entry name" value="ABC1_TM_dom"/>
</dbReference>
<dbReference type="Proteomes" id="UP000823634">
    <property type="component" value="Unassembled WGS sequence"/>
</dbReference>
<dbReference type="SUPFAM" id="SSF90123">
    <property type="entry name" value="ABC transporter transmembrane region"/>
    <property type="match status" value="1"/>
</dbReference>
<dbReference type="InterPro" id="IPR003593">
    <property type="entry name" value="AAA+_ATPase"/>
</dbReference>
<dbReference type="InterPro" id="IPR039421">
    <property type="entry name" value="Type_1_exporter"/>
</dbReference>
<feature type="transmembrane region" description="Helical" evidence="9">
    <location>
        <begin position="20"/>
        <end position="44"/>
    </location>
</feature>
<dbReference type="Gene3D" id="3.40.50.300">
    <property type="entry name" value="P-loop containing nucleotide triphosphate hydrolases"/>
    <property type="match status" value="1"/>
</dbReference>
<keyword evidence="5" id="KW-0547">Nucleotide-binding</keyword>
<feature type="transmembrane region" description="Helical" evidence="9">
    <location>
        <begin position="293"/>
        <end position="312"/>
    </location>
</feature>
<dbReference type="GO" id="GO:0016887">
    <property type="term" value="F:ATP hydrolysis activity"/>
    <property type="evidence" value="ECO:0007669"/>
    <property type="project" value="InterPro"/>
</dbReference>
<accession>A0A9D9GWH8</accession>
<organism evidence="12 13">
    <name type="scientific">Candidatus Alloenteromonas pullistercoris</name>
    <dbReference type="NCBI Taxonomy" id="2840785"/>
    <lineage>
        <taxon>Bacteria</taxon>
        <taxon>Bacillati</taxon>
        <taxon>Bacillota</taxon>
        <taxon>Bacillota incertae sedis</taxon>
        <taxon>Candidatus Alloenteromonas</taxon>
    </lineage>
</organism>
<dbReference type="SUPFAM" id="SSF52540">
    <property type="entry name" value="P-loop containing nucleoside triphosphate hydrolases"/>
    <property type="match status" value="1"/>
</dbReference>
<evidence type="ECO:0000313" key="12">
    <source>
        <dbReference type="EMBL" id="MBO8426548.1"/>
    </source>
</evidence>
<dbReference type="PROSITE" id="PS50929">
    <property type="entry name" value="ABC_TM1F"/>
    <property type="match status" value="1"/>
</dbReference>
<evidence type="ECO:0000256" key="4">
    <source>
        <dbReference type="ARBA" id="ARBA00022692"/>
    </source>
</evidence>
<dbReference type="PANTHER" id="PTHR43394">
    <property type="entry name" value="ATP-DEPENDENT PERMEASE MDL1, MITOCHONDRIAL"/>
    <property type="match status" value="1"/>
</dbReference>
<feature type="domain" description="ABC transmembrane type-1" evidence="11">
    <location>
        <begin position="21"/>
        <end position="324"/>
    </location>
</feature>
<keyword evidence="7 9" id="KW-1133">Transmembrane helix</keyword>
<evidence type="ECO:0000256" key="3">
    <source>
        <dbReference type="ARBA" id="ARBA00022475"/>
    </source>
</evidence>
<reference evidence="12" key="2">
    <citation type="journal article" date="2021" name="PeerJ">
        <title>Extensive microbial diversity within the chicken gut microbiome revealed by metagenomics and culture.</title>
        <authorList>
            <person name="Gilroy R."/>
            <person name="Ravi A."/>
            <person name="Getino M."/>
            <person name="Pursley I."/>
            <person name="Horton D.L."/>
            <person name="Alikhan N.F."/>
            <person name="Baker D."/>
            <person name="Gharbi K."/>
            <person name="Hall N."/>
            <person name="Watson M."/>
            <person name="Adriaenssens E.M."/>
            <person name="Foster-Nyarko E."/>
            <person name="Jarju S."/>
            <person name="Secka A."/>
            <person name="Antonio M."/>
            <person name="Oren A."/>
            <person name="Chaudhuri R.R."/>
            <person name="La Ragione R."/>
            <person name="Hildebrand F."/>
            <person name="Pallen M.J."/>
        </authorList>
    </citation>
    <scope>NUCLEOTIDE SEQUENCE</scope>
    <source>
        <strain evidence="12">17113</strain>
    </source>
</reference>
<dbReference type="AlphaFoldDB" id="A0A9D9GWH8"/>
<evidence type="ECO:0000256" key="2">
    <source>
        <dbReference type="ARBA" id="ARBA00022448"/>
    </source>
</evidence>
<dbReference type="GO" id="GO:0005524">
    <property type="term" value="F:ATP binding"/>
    <property type="evidence" value="ECO:0007669"/>
    <property type="project" value="UniProtKB-KW"/>
</dbReference>
<sequence length="596" mass="66552">MGSLTKTMKQMVKGSGAVYGLTFLFQFFAVFMSVFSTFLIKVLVDAFSKTLDEASLLEVWVIGLLSGGNGASYLYAHMWVLPIAIVCSAFLAFFLSMARGLCRFRASSNINKKMQLTLFEHLERQPFAYYKKAKSGDLIQTCTRDVDVFRRFVMMDMNQFAYTFFIVALCVGILFSTSWKLTAVALCDLPLMFVYSFFLIKEVRKRYRATDDSEASMTEKISENLNAVRIVKAYNAEIKEMEAFEGKLSDYEGKFRRWRVFSSFFFASSDIFIFLSRNIALIYSLYLAVEGEITPGTVAIAFMFVNMMVWPLRSTATSLSNLGQVIASADRMQLLLSSPIEDVDSGIKPDIKGDIEFDGVSFSYPDEPERKVLDGVSFKLKAGQTLAILGKTGSGKSTLSQLLTRLYEPTSGTIRIDGTDIAEIAKSHLRHNVVPVLQDPFLFSKTIIENIRLAKQGASEDEVRHAAYLASVEEAIESFPKGYLTPVGEKGVTLSGGQKQRVAIARTILSGAPILIFDDSLSAVDVATDFEIRKHLKELSSRITTILITHRIASAKDADLILVLADGKVEEMGTHEQLLKRDGMYRRIADIQERIS</sequence>
<evidence type="ECO:0000259" key="10">
    <source>
        <dbReference type="PROSITE" id="PS50893"/>
    </source>
</evidence>
<keyword evidence="8 9" id="KW-0472">Membrane</keyword>
<dbReference type="PANTHER" id="PTHR43394:SF1">
    <property type="entry name" value="ATP-BINDING CASSETTE SUB-FAMILY B MEMBER 10, MITOCHONDRIAL"/>
    <property type="match status" value="1"/>
</dbReference>
<reference evidence="12" key="1">
    <citation type="submission" date="2020-10" db="EMBL/GenBank/DDBJ databases">
        <authorList>
            <person name="Gilroy R."/>
        </authorList>
    </citation>
    <scope>NUCLEOTIDE SEQUENCE</scope>
    <source>
        <strain evidence="12">17113</strain>
    </source>
</reference>
<dbReference type="Pfam" id="PF00005">
    <property type="entry name" value="ABC_tran"/>
    <property type="match status" value="1"/>
</dbReference>
<keyword evidence="4 9" id="KW-0812">Transmembrane</keyword>
<comment type="subcellular location">
    <subcellularLocation>
        <location evidence="1">Cell membrane</location>
        <topology evidence="1">Multi-pass membrane protein</topology>
    </subcellularLocation>
</comment>
<dbReference type="Pfam" id="PF00664">
    <property type="entry name" value="ABC_membrane"/>
    <property type="match status" value="1"/>
</dbReference>
<dbReference type="GO" id="GO:0005886">
    <property type="term" value="C:plasma membrane"/>
    <property type="evidence" value="ECO:0007669"/>
    <property type="project" value="UniProtKB-SubCell"/>
</dbReference>
<gene>
    <name evidence="12" type="ORF">IAC61_04415</name>
</gene>
<evidence type="ECO:0000256" key="5">
    <source>
        <dbReference type="ARBA" id="ARBA00022741"/>
    </source>
</evidence>
<dbReference type="PROSITE" id="PS50893">
    <property type="entry name" value="ABC_TRANSPORTER_2"/>
    <property type="match status" value="1"/>
</dbReference>
<comment type="caution">
    <text evidence="12">The sequence shown here is derived from an EMBL/GenBank/DDBJ whole genome shotgun (WGS) entry which is preliminary data.</text>
</comment>
<evidence type="ECO:0000259" key="11">
    <source>
        <dbReference type="PROSITE" id="PS50929"/>
    </source>
</evidence>
<dbReference type="EMBL" id="JADINA010000028">
    <property type="protein sequence ID" value="MBO8426548.1"/>
    <property type="molecule type" value="Genomic_DNA"/>
</dbReference>
<evidence type="ECO:0000256" key="6">
    <source>
        <dbReference type="ARBA" id="ARBA00022840"/>
    </source>
</evidence>
<evidence type="ECO:0000313" key="13">
    <source>
        <dbReference type="Proteomes" id="UP000823634"/>
    </source>
</evidence>
<protein>
    <submittedName>
        <fullName evidence="12">ABC transporter ATP-binding protein</fullName>
    </submittedName>
</protein>
<evidence type="ECO:0000256" key="8">
    <source>
        <dbReference type="ARBA" id="ARBA00023136"/>
    </source>
</evidence>
<keyword evidence="3" id="KW-1003">Cell membrane</keyword>